<dbReference type="VEuPathDB" id="VectorBase:GBRI019455"/>
<accession>A0A1A9WH30</accession>
<evidence type="ECO:0000256" key="2">
    <source>
        <dbReference type="ARBA" id="ARBA00009254"/>
    </source>
</evidence>
<dbReference type="GO" id="GO:0003735">
    <property type="term" value="F:structural constituent of ribosome"/>
    <property type="evidence" value="ECO:0007669"/>
    <property type="project" value="InterPro"/>
</dbReference>
<reference evidence="8" key="1">
    <citation type="submission" date="2014-03" db="EMBL/GenBank/DDBJ databases">
        <authorList>
            <person name="Aksoy S."/>
            <person name="Warren W."/>
            <person name="Wilson R.K."/>
        </authorList>
    </citation>
    <scope>NUCLEOTIDE SEQUENCE [LARGE SCALE GENOMIC DNA]</scope>
    <source>
        <strain evidence="8">IAEA</strain>
    </source>
</reference>
<dbReference type="AlphaFoldDB" id="A0A1A9WH30"/>
<keyword evidence="3" id="KW-0689">Ribosomal protein</keyword>
<proteinExistence type="inferred from homology"/>
<comment type="similarity">
    <text evidence="2">Belongs to the universal ribosomal protein uL29 family.</text>
</comment>
<evidence type="ECO:0000256" key="6">
    <source>
        <dbReference type="ARBA" id="ARBA00035289"/>
    </source>
</evidence>
<sequence>MLGRKLLIHQNIQSLCRNMLNLNIQQQTNRNAALLLSSYQRFRSNRLCSAVIVPALGNRCISTSSATKNLMQFFDDPKNWTENEVKVGRAWKLDELRIKSNKELHQLWYILLKERNMLLTMEHECNDQMELFPSPERLDKVKISMNNLETVVRERNKAYHLLETGETGERPHRLVSNSLGLRYVYKSCEHTLPPHMNVKWIKSRSIGYGGKAVRKFLLLYREKLYNEKRKAKNRARNEVIMLLRRNPNIDHGVLRSKYPNVNIEKLVRDDKTRGHHLPKVEG</sequence>
<dbReference type="PANTHER" id="PTHR21183:SF18">
    <property type="entry name" value="LARGE RIBOSOMAL SUBUNIT PROTEIN UL29M"/>
    <property type="match status" value="1"/>
</dbReference>
<dbReference type="EnsemblMetazoa" id="GBRI019455-RA">
    <property type="protein sequence ID" value="GBRI019455-PA"/>
    <property type="gene ID" value="GBRI019455"/>
</dbReference>
<evidence type="ECO:0000313" key="8">
    <source>
        <dbReference type="Proteomes" id="UP000091820"/>
    </source>
</evidence>
<keyword evidence="8" id="KW-1185">Reference proteome</keyword>
<protein>
    <recommendedName>
        <fullName evidence="6">Large ribosomal subunit protein uL29m</fullName>
    </recommendedName>
</protein>
<evidence type="ECO:0000313" key="7">
    <source>
        <dbReference type="EnsemblMetazoa" id="GBRI019455-PA"/>
    </source>
</evidence>
<evidence type="ECO:0000256" key="5">
    <source>
        <dbReference type="ARBA" id="ARBA00023274"/>
    </source>
</evidence>
<evidence type="ECO:0000256" key="3">
    <source>
        <dbReference type="ARBA" id="ARBA00022980"/>
    </source>
</evidence>
<dbReference type="STRING" id="37001.A0A1A9WH30"/>
<dbReference type="Pfam" id="PF06984">
    <property type="entry name" value="MRP-L47"/>
    <property type="match status" value="1"/>
</dbReference>
<dbReference type="PANTHER" id="PTHR21183">
    <property type="entry name" value="RIBOSOMAL PROTEIN L47, MITOCHONDRIAL-RELATED"/>
    <property type="match status" value="1"/>
</dbReference>
<dbReference type="GO" id="GO:0032543">
    <property type="term" value="P:mitochondrial translation"/>
    <property type="evidence" value="ECO:0007669"/>
    <property type="project" value="TreeGrafter"/>
</dbReference>
<dbReference type="InterPro" id="IPR038340">
    <property type="entry name" value="MRP-L47_sf"/>
</dbReference>
<organism evidence="7 8">
    <name type="scientific">Glossina brevipalpis</name>
    <dbReference type="NCBI Taxonomy" id="37001"/>
    <lineage>
        <taxon>Eukaryota</taxon>
        <taxon>Metazoa</taxon>
        <taxon>Ecdysozoa</taxon>
        <taxon>Arthropoda</taxon>
        <taxon>Hexapoda</taxon>
        <taxon>Insecta</taxon>
        <taxon>Pterygota</taxon>
        <taxon>Neoptera</taxon>
        <taxon>Endopterygota</taxon>
        <taxon>Diptera</taxon>
        <taxon>Brachycera</taxon>
        <taxon>Muscomorpha</taxon>
        <taxon>Hippoboscoidea</taxon>
        <taxon>Glossinidae</taxon>
        <taxon>Glossina</taxon>
    </lineage>
</organism>
<dbReference type="InterPro" id="IPR010729">
    <property type="entry name" value="Ribosomal_uL29_mit"/>
</dbReference>
<evidence type="ECO:0000256" key="4">
    <source>
        <dbReference type="ARBA" id="ARBA00023128"/>
    </source>
</evidence>
<name>A0A1A9WH30_9MUSC</name>
<keyword evidence="5" id="KW-0687">Ribonucleoprotein</keyword>
<dbReference type="GO" id="GO:0005762">
    <property type="term" value="C:mitochondrial large ribosomal subunit"/>
    <property type="evidence" value="ECO:0007669"/>
    <property type="project" value="TreeGrafter"/>
</dbReference>
<evidence type="ECO:0000256" key="1">
    <source>
        <dbReference type="ARBA" id="ARBA00004173"/>
    </source>
</evidence>
<reference evidence="7" key="2">
    <citation type="submission" date="2020-05" db="UniProtKB">
        <authorList>
            <consortium name="EnsemblMetazoa"/>
        </authorList>
    </citation>
    <scope>IDENTIFICATION</scope>
    <source>
        <strain evidence="7">IAEA</strain>
    </source>
</reference>
<dbReference type="Gene3D" id="6.10.330.20">
    <property type="match status" value="1"/>
</dbReference>
<keyword evidence="4" id="KW-0496">Mitochondrion</keyword>
<dbReference type="Proteomes" id="UP000091820">
    <property type="component" value="Unassembled WGS sequence"/>
</dbReference>
<comment type="subcellular location">
    <subcellularLocation>
        <location evidence="1">Mitochondrion</location>
    </subcellularLocation>
</comment>